<sequence>MLKSNRRKFLKQGSIVGVAGLAPLYFSSPLASPAADRKFQMCLNPSAIGVNINQKELLELAEKYRFEAMVAMPQELANMDDQELSGFLKKMKEKNISWGSAGLPVEFRKDEKSFRDQLSQLPKLAHGLQKAGVSRVGTWIMPTNAELTYLANFRQHTIRLREIAKVLGHYGLRLGLEYVGPKTLMARDKYSFIHSMSEAKELIFEIGESNVGLVLDSFHWFCAGETAADILTLTKDDIVTCDLNDARTGFTKDEQVDNKRELPMATGVINLKAFLNALISIGYDGPVRAEPFNKKLNDMDNEPAVKATYKAMKATFDLV</sequence>
<dbReference type="PROSITE" id="PS51318">
    <property type="entry name" value="TAT"/>
    <property type="match status" value="1"/>
</dbReference>
<dbReference type="Proteomes" id="UP001172083">
    <property type="component" value="Unassembled WGS sequence"/>
</dbReference>
<keyword evidence="2" id="KW-0413">Isomerase</keyword>
<comment type="caution">
    <text evidence="2">The sequence shown here is derived from an EMBL/GenBank/DDBJ whole genome shotgun (WGS) entry which is preliminary data.</text>
</comment>
<organism evidence="2 3">
    <name type="scientific">Agaribacillus aureus</name>
    <dbReference type="NCBI Taxonomy" id="3051825"/>
    <lineage>
        <taxon>Bacteria</taxon>
        <taxon>Pseudomonadati</taxon>
        <taxon>Bacteroidota</taxon>
        <taxon>Cytophagia</taxon>
        <taxon>Cytophagales</taxon>
        <taxon>Splendidivirgaceae</taxon>
        <taxon>Agaribacillus</taxon>
    </lineage>
</organism>
<dbReference type="EMBL" id="JAUJEB010000007">
    <property type="protein sequence ID" value="MDN5215892.1"/>
    <property type="molecule type" value="Genomic_DNA"/>
</dbReference>
<dbReference type="Pfam" id="PF01261">
    <property type="entry name" value="AP_endonuc_2"/>
    <property type="match status" value="1"/>
</dbReference>
<evidence type="ECO:0000259" key="1">
    <source>
        <dbReference type="Pfam" id="PF01261"/>
    </source>
</evidence>
<gene>
    <name evidence="2" type="ORF">QQ020_27695</name>
</gene>
<accession>A0ABT8LDN9</accession>
<dbReference type="SUPFAM" id="SSF51658">
    <property type="entry name" value="Xylose isomerase-like"/>
    <property type="match status" value="1"/>
</dbReference>
<dbReference type="InterPro" id="IPR006311">
    <property type="entry name" value="TAT_signal"/>
</dbReference>
<dbReference type="InterPro" id="IPR050312">
    <property type="entry name" value="IolE/XylAMocC-like"/>
</dbReference>
<dbReference type="InterPro" id="IPR036237">
    <property type="entry name" value="Xyl_isomerase-like_sf"/>
</dbReference>
<dbReference type="PANTHER" id="PTHR12110">
    <property type="entry name" value="HYDROXYPYRUVATE ISOMERASE"/>
    <property type="match status" value="1"/>
</dbReference>
<proteinExistence type="predicted"/>
<evidence type="ECO:0000313" key="2">
    <source>
        <dbReference type="EMBL" id="MDN5215892.1"/>
    </source>
</evidence>
<dbReference type="RefSeq" id="WP_346761228.1">
    <property type="nucleotide sequence ID" value="NZ_JAUJEB010000007.1"/>
</dbReference>
<dbReference type="GO" id="GO:0016853">
    <property type="term" value="F:isomerase activity"/>
    <property type="evidence" value="ECO:0007669"/>
    <property type="project" value="UniProtKB-KW"/>
</dbReference>
<protein>
    <submittedName>
        <fullName evidence="2">Sugar phosphate isomerase/epimerase family protein</fullName>
    </submittedName>
</protein>
<reference evidence="2" key="1">
    <citation type="submission" date="2023-06" db="EMBL/GenBank/DDBJ databases">
        <title>Genomic of Agaribacillus aureum.</title>
        <authorList>
            <person name="Wang G."/>
        </authorList>
    </citation>
    <scope>NUCLEOTIDE SEQUENCE</scope>
    <source>
        <strain evidence="2">BMA12</strain>
    </source>
</reference>
<feature type="domain" description="Xylose isomerase-like TIM barrel" evidence="1">
    <location>
        <begin position="65"/>
        <end position="313"/>
    </location>
</feature>
<keyword evidence="3" id="KW-1185">Reference proteome</keyword>
<dbReference type="Gene3D" id="3.20.20.150">
    <property type="entry name" value="Divalent-metal-dependent TIM barrel enzymes"/>
    <property type="match status" value="1"/>
</dbReference>
<name>A0ABT8LDN9_9BACT</name>
<dbReference type="InterPro" id="IPR013022">
    <property type="entry name" value="Xyl_isomerase-like_TIM-brl"/>
</dbReference>
<evidence type="ECO:0000313" key="3">
    <source>
        <dbReference type="Proteomes" id="UP001172083"/>
    </source>
</evidence>